<dbReference type="Proteomes" id="UP000243459">
    <property type="component" value="Chromosome 4"/>
</dbReference>
<gene>
    <name evidence="1" type="ORF">A4U43_C04F280</name>
</gene>
<dbReference type="EMBL" id="CM007384">
    <property type="protein sequence ID" value="ONK70669.1"/>
    <property type="molecule type" value="Genomic_DNA"/>
</dbReference>
<evidence type="ECO:0000313" key="1">
    <source>
        <dbReference type="EMBL" id="ONK70669.1"/>
    </source>
</evidence>
<accession>A0A5P1F1L0</accession>
<reference evidence="2" key="1">
    <citation type="journal article" date="2017" name="Nat. Commun.">
        <title>The asparagus genome sheds light on the origin and evolution of a young Y chromosome.</title>
        <authorList>
            <person name="Harkess A."/>
            <person name="Zhou J."/>
            <person name="Xu C."/>
            <person name="Bowers J.E."/>
            <person name="Van der Hulst R."/>
            <person name="Ayyampalayam S."/>
            <person name="Mercati F."/>
            <person name="Riccardi P."/>
            <person name="McKain M.R."/>
            <person name="Kakrana A."/>
            <person name="Tang H."/>
            <person name="Ray J."/>
            <person name="Groenendijk J."/>
            <person name="Arikit S."/>
            <person name="Mathioni S.M."/>
            <person name="Nakano M."/>
            <person name="Shan H."/>
            <person name="Telgmann-Rauber A."/>
            <person name="Kanno A."/>
            <person name="Yue Z."/>
            <person name="Chen H."/>
            <person name="Li W."/>
            <person name="Chen Y."/>
            <person name="Xu X."/>
            <person name="Zhang Y."/>
            <person name="Luo S."/>
            <person name="Chen H."/>
            <person name="Gao J."/>
            <person name="Mao Z."/>
            <person name="Pires J.C."/>
            <person name="Luo M."/>
            <person name="Kudrna D."/>
            <person name="Wing R.A."/>
            <person name="Meyers B.C."/>
            <person name="Yi K."/>
            <person name="Kong H."/>
            <person name="Lavrijsen P."/>
            <person name="Sunseri F."/>
            <person name="Falavigna A."/>
            <person name="Ye Y."/>
            <person name="Leebens-Mack J.H."/>
            <person name="Chen G."/>
        </authorList>
    </citation>
    <scope>NUCLEOTIDE SEQUENCE [LARGE SCALE GENOMIC DNA]</scope>
    <source>
        <strain evidence="2">cv. DH0086</strain>
    </source>
</reference>
<keyword evidence="2" id="KW-1185">Reference proteome</keyword>
<evidence type="ECO:0000313" key="2">
    <source>
        <dbReference type="Proteomes" id="UP000243459"/>
    </source>
</evidence>
<dbReference type="AlphaFoldDB" id="A0A5P1F1L0"/>
<dbReference type="Gramene" id="ONK70669">
    <property type="protein sequence ID" value="ONK70669"/>
    <property type="gene ID" value="A4U43_C04F280"/>
</dbReference>
<proteinExistence type="predicted"/>
<organism evidence="1 2">
    <name type="scientific">Asparagus officinalis</name>
    <name type="common">Garden asparagus</name>
    <dbReference type="NCBI Taxonomy" id="4686"/>
    <lineage>
        <taxon>Eukaryota</taxon>
        <taxon>Viridiplantae</taxon>
        <taxon>Streptophyta</taxon>
        <taxon>Embryophyta</taxon>
        <taxon>Tracheophyta</taxon>
        <taxon>Spermatophyta</taxon>
        <taxon>Magnoliopsida</taxon>
        <taxon>Liliopsida</taxon>
        <taxon>Asparagales</taxon>
        <taxon>Asparagaceae</taxon>
        <taxon>Asparagoideae</taxon>
        <taxon>Asparagus</taxon>
    </lineage>
</organism>
<sequence length="142" mass="15637">MVPLRSLAMDRGLITLAISMTSSSEMLPECLMFLTFLRSRSGSLRALMTRRTLKSGTLVVEEDEPPVWDLVVRRSVPPIADLDVVQYLSLGIELTRLWKPLGQPSSLLRLVSLAAVSPIFLGERPRGRSSGQRARGPHLTAA</sequence>
<protein>
    <submittedName>
        <fullName evidence="1">Uncharacterized protein</fullName>
    </submittedName>
</protein>
<name>A0A5P1F1L0_ASPOF</name>